<reference evidence="1" key="1">
    <citation type="submission" date="2020-05" db="EMBL/GenBank/DDBJ databases">
        <authorList>
            <person name="Chiriac C."/>
            <person name="Salcher M."/>
            <person name="Ghai R."/>
            <person name="Kavagutti S V."/>
        </authorList>
    </citation>
    <scope>NUCLEOTIDE SEQUENCE</scope>
</reference>
<name>A0A6J7M2D7_9ZZZZ</name>
<gene>
    <name evidence="1" type="ORF">UFOPK3772_03580</name>
</gene>
<proteinExistence type="predicted"/>
<sequence length="80" mass="8982">MRAKFIPACDAWATAQAAREHDVWPKSLRVSAIVNGGGIMEMTWSFASPDGRATFHLAREDGNWVCVWRRIGDHGVFRIP</sequence>
<organism evidence="1">
    <name type="scientific">freshwater metagenome</name>
    <dbReference type="NCBI Taxonomy" id="449393"/>
    <lineage>
        <taxon>unclassified sequences</taxon>
        <taxon>metagenomes</taxon>
        <taxon>ecological metagenomes</taxon>
    </lineage>
</organism>
<dbReference type="EMBL" id="CAFBNE010000237">
    <property type="protein sequence ID" value="CAB4973915.1"/>
    <property type="molecule type" value="Genomic_DNA"/>
</dbReference>
<evidence type="ECO:0000313" key="1">
    <source>
        <dbReference type="EMBL" id="CAB4973915.1"/>
    </source>
</evidence>
<protein>
    <submittedName>
        <fullName evidence="1">Unannotated protein</fullName>
    </submittedName>
</protein>
<dbReference type="AlphaFoldDB" id="A0A6J7M2D7"/>
<accession>A0A6J7M2D7</accession>